<dbReference type="Gene3D" id="1.50.10.10">
    <property type="match status" value="1"/>
</dbReference>
<comment type="caution">
    <text evidence="15">The sequence shown here is derived from an EMBL/GenBank/DDBJ whole genome shotgun (WGS) entry which is preliminary data.</text>
</comment>
<dbReference type="AlphaFoldDB" id="A0AAV9V7L6"/>
<evidence type="ECO:0000256" key="3">
    <source>
        <dbReference type="ARBA" id="ARBA00007658"/>
    </source>
</evidence>
<keyword evidence="4" id="KW-0732">Signal</keyword>
<dbReference type="GO" id="GO:0016020">
    <property type="term" value="C:membrane"/>
    <property type="evidence" value="ECO:0007669"/>
    <property type="project" value="InterPro"/>
</dbReference>
<evidence type="ECO:0000256" key="4">
    <source>
        <dbReference type="ARBA" id="ARBA00022729"/>
    </source>
</evidence>
<keyword evidence="12" id="KW-0479">Metal-binding</keyword>
<dbReference type="Proteomes" id="UP001373714">
    <property type="component" value="Unassembled WGS sequence"/>
</dbReference>
<name>A0AAV9V7L6_9PEZI</name>
<reference evidence="15 16" key="1">
    <citation type="submission" date="2019-10" db="EMBL/GenBank/DDBJ databases">
        <authorList>
            <person name="Palmer J.M."/>
        </authorList>
    </citation>
    <scope>NUCLEOTIDE SEQUENCE [LARGE SCALE GENOMIC DNA]</scope>
    <source>
        <strain evidence="15 16">TWF730</strain>
    </source>
</reference>
<dbReference type="FunFam" id="1.50.10.10:FF:000047">
    <property type="entry name" value="Mannosyl-oligosaccharide alpha-1,2-mannosidase"/>
    <property type="match status" value="1"/>
</dbReference>
<comment type="cofactor">
    <cofactor evidence="1 12">
        <name>Ca(2+)</name>
        <dbReference type="ChEBI" id="CHEBI:29108"/>
    </cofactor>
</comment>
<dbReference type="GO" id="GO:0004571">
    <property type="term" value="F:mannosyl-oligosaccharide 1,2-alpha-mannosidase activity"/>
    <property type="evidence" value="ECO:0007669"/>
    <property type="project" value="UniProtKB-EC"/>
</dbReference>
<evidence type="ECO:0000256" key="10">
    <source>
        <dbReference type="ARBA" id="ARBA00048605"/>
    </source>
</evidence>
<feature type="active site" evidence="11">
    <location>
        <position position="438"/>
    </location>
</feature>
<proteinExistence type="inferred from homology"/>
<feature type="active site" description="Proton donor" evidence="11">
    <location>
        <position position="403"/>
    </location>
</feature>
<feature type="disulfide bond" evidence="13">
    <location>
        <begin position="360"/>
        <end position="389"/>
    </location>
</feature>
<evidence type="ECO:0000256" key="2">
    <source>
        <dbReference type="ARBA" id="ARBA00004922"/>
    </source>
</evidence>
<keyword evidence="6 13" id="KW-1015">Disulfide bond</keyword>
<accession>A0AAV9V7L6</accession>
<dbReference type="InterPro" id="IPR012341">
    <property type="entry name" value="6hp_glycosidase-like_sf"/>
</dbReference>
<evidence type="ECO:0000256" key="8">
    <source>
        <dbReference type="ARBA" id="ARBA00023295"/>
    </source>
</evidence>
<evidence type="ECO:0000256" key="13">
    <source>
        <dbReference type="PIRSR" id="PIRSR601382-3"/>
    </source>
</evidence>
<comment type="catalytic activity">
    <reaction evidence="10">
        <text>N(4)-(alpha-D-Man-(1-&gt;2)-alpha-D-Man-(1-&gt;2)-alpha-D-Man-(1-&gt;3)-[alpha-D-Man-(1-&gt;2)-alpha-D-Man-(1-&gt;3)-[alpha-D-Man-(1-&gt;2)-alpha-D-Man-(1-&gt;6)]-alpha-D-Man-(1-&gt;6)]-beta-D-Man-(1-&gt;4)-beta-D-GlcNAc-(1-&gt;4)-beta-D-GlcNAc)-L-asparaginyl-[protein] (N-glucan mannose isomer 9A1,2,3B1,2,3) + 4 H2O = N(4)-(alpha-D-Man-(1-&gt;3)-[alpha-D-Man-(1-&gt;3)-[alpha-D-Man-(1-&gt;6)]-alpha-D-Man-(1-&gt;6)]-beta-D-Man-(1-&gt;4)-beta-D-GlcNAc-(1-&gt;4)-beta-D-GlcNAc)-L-asparaginyl-[protein] (N-glucan mannose isomer 5A1,2) + 4 beta-D-mannose</text>
        <dbReference type="Rhea" id="RHEA:56008"/>
        <dbReference type="Rhea" id="RHEA-COMP:14356"/>
        <dbReference type="Rhea" id="RHEA-COMP:14367"/>
        <dbReference type="ChEBI" id="CHEBI:15377"/>
        <dbReference type="ChEBI" id="CHEBI:28563"/>
        <dbReference type="ChEBI" id="CHEBI:59087"/>
        <dbReference type="ChEBI" id="CHEBI:139493"/>
        <dbReference type="EC" id="3.2.1.113"/>
    </reaction>
</comment>
<feature type="active site" description="Proton donor" evidence="11">
    <location>
        <position position="138"/>
    </location>
</feature>
<dbReference type="Pfam" id="PF01532">
    <property type="entry name" value="Glyco_hydro_47"/>
    <property type="match status" value="1"/>
</dbReference>
<evidence type="ECO:0000256" key="9">
    <source>
        <dbReference type="ARBA" id="ARBA00047669"/>
    </source>
</evidence>
<evidence type="ECO:0000256" key="14">
    <source>
        <dbReference type="RuleBase" id="RU361193"/>
    </source>
</evidence>
<keyword evidence="7" id="KW-0325">Glycoprotein</keyword>
<evidence type="ECO:0000256" key="11">
    <source>
        <dbReference type="PIRSR" id="PIRSR601382-1"/>
    </source>
</evidence>
<comment type="similarity">
    <text evidence="3 14">Belongs to the glycosyl hydrolase 47 family.</text>
</comment>
<dbReference type="InterPro" id="IPR036026">
    <property type="entry name" value="Seven-hairpin_glycosidases"/>
</dbReference>
<comment type="pathway">
    <text evidence="2">Protein modification; protein glycosylation.</text>
</comment>
<dbReference type="PANTHER" id="PTHR11742">
    <property type="entry name" value="MANNOSYL-OLIGOSACCHARIDE ALPHA-1,2-MANNOSIDASE-RELATED"/>
    <property type="match status" value="1"/>
</dbReference>
<dbReference type="GO" id="GO:0036503">
    <property type="term" value="P:ERAD pathway"/>
    <property type="evidence" value="ECO:0007669"/>
    <property type="project" value="UniProtKB-ARBA"/>
</dbReference>
<keyword evidence="12" id="KW-0106">Calcium</keyword>
<dbReference type="SUPFAM" id="SSF48225">
    <property type="entry name" value="Seven-hairpin glycosidases"/>
    <property type="match status" value="1"/>
</dbReference>
<feature type="binding site" evidence="12">
    <location>
        <position position="535"/>
    </location>
    <ligand>
        <name>Ca(2+)</name>
        <dbReference type="ChEBI" id="CHEBI:29108"/>
    </ligand>
</feature>
<evidence type="ECO:0000256" key="6">
    <source>
        <dbReference type="ARBA" id="ARBA00023157"/>
    </source>
</evidence>
<evidence type="ECO:0000256" key="1">
    <source>
        <dbReference type="ARBA" id="ARBA00001913"/>
    </source>
</evidence>
<dbReference type="InterPro" id="IPR001382">
    <property type="entry name" value="Glyco_hydro_47"/>
</dbReference>
<dbReference type="EC" id="3.2.1.-" evidence="14"/>
<protein>
    <recommendedName>
        <fullName evidence="14">alpha-1,2-Mannosidase</fullName>
        <ecNumber evidence="14">3.2.1.-</ecNumber>
    </recommendedName>
</protein>
<dbReference type="EMBL" id="JAVHNS010000004">
    <property type="protein sequence ID" value="KAK6357990.1"/>
    <property type="molecule type" value="Genomic_DNA"/>
</dbReference>
<gene>
    <name evidence="15" type="primary">MNS1B</name>
    <name evidence="15" type="ORF">TWF730_007344</name>
</gene>
<dbReference type="GO" id="GO:0005975">
    <property type="term" value="P:carbohydrate metabolic process"/>
    <property type="evidence" value="ECO:0007669"/>
    <property type="project" value="InterPro"/>
</dbReference>
<feature type="active site" evidence="11">
    <location>
        <position position="290"/>
    </location>
</feature>
<evidence type="ECO:0000256" key="7">
    <source>
        <dbReference type="ARBA" id="ARBA00023180"/>
    </source>
</evidence>
<keyword evidence="16" id="KW-1185">Reference proteome</keyword>
<keyword evidence="5 14" id="KW-0378">Hydrolase</keyword>
<dbReference type="GO" id="GO:0005509">
    <property type="term" value="F:calcium ion binding"/>
    <property type="evidence" value="ECO:0007669"/>
    <property type="project" value="InterPro"/>
</dbReference>
<dbReference type="PANTHER" id="PTHR11742:SF101">
    <property type="entry name" value="MANNOSYL-OLIGOSACCHARIDE ALPHA-1,2-MANNOSIDASE 1B"/>
    <property type="match status" value="1"/>
</dbReference>
<evidence type="ECO:0000256" key="5">
    <source>
        <dbReference type="ARBA" id="ARBA00022801"/>
    </source>
</evidence>
<evidence type="ECO:0000313" key="15">
    <source>
        <dbReference type="EMBL" id="KAK6357990.1"/>
    </source>
</evidence>
<organism evidence="15 16">
    <name type="scientific">Orbilia blumenaviensis</name>
    <dbReference type="NCBI Taxonomy" id="1796055"/>
    <lineage>
        <taxon>Eukaryota</taxon>
        <taxon>Fungi</taxon>
        <taxon>Dikarya</taxon>
        <taxon>Ascomycota</taxon>
        <taxon>Pezizomycotina</taxon>
        <taxon>Orbiliomycetes</taxon>
        <taxon>Orbiliales</taxon>
        <taxon>Orbiliaceae</taxon>
        <taxon>Orbilia</taxon>
    </lineage>
</organism>
<evidence type="ECO:0000313" key="16">
    <source>
        <dbReference type="Proteomes" id="UP001373714"/>
    </source>
</evidence>
<comment type="catalytic activity">
    <reaction evidence="9">
        <text>N(4)-(alpha-D-Man-(1-&gt;2)-alpha-D-Man-(1-&gt;2)-alpha-D-Man-(1-&gt;3)-[alpha-D-Man-(1-&gt;3)-[alpha-D-Man-(1-&gt;2)-alpha-D-Man-(1-&gt;6)]-alpha-D-Man-(1-&gt;6)]-beta-D-Man-(1-&gt;4)-beta-D-GlcNAc-(1-&gt;4)-beta-D-GlcNAc)-L-asparaginyl-[protein] (N-glucan mannose isomer 8A1,2,3B1,3) + 3 H2O = N(4)-(alpha-D-Man-(1-&gt;3)-[alpha-D-Man-(1-&gt;3)-[alpha-D-Man-(1-&gt;6)]-alpha-D-Man-(1-&gt;6)]-beta-D-Man-(1-&gt;4)-beta-D-GlcNAc-(1-&gt;4)-beta-D-GlcNAc)-L-asparaginyl-[protein] (N-glucan mannose isomer 5A1,2) + 3 beta-D-mannose</text>
        <dbReference type="Rhea" id="RHEA:56028"/>
        <dbReference type="Rhea" id="RHEA-COMP:14358"/>
        <dbReference type="Rhea" id="RHEA-COMP:14367"/>
        <dbReference type="ChEBI" id="CHEBI:15377"/>
        <dbReference type="ChEBI" id="CHEBI:28563"/>
        <dbReference type="ChEBI" id="CHEBI:59087"/>
        <dbReference type="ChEBI" id="CHEBI:60628"/>
        <dbReference type="EC" id="3.2.1.113"/>
    </reaction>
</comment>
<sequence length="543" mass="61853">MYGLPRRSRALLLGLILFVVGSTMYLRSERLSTVEPISTYFPHSGIHLDRSVLKSRADAIKEAYVHSWHGYIQYGFPMDELLPMSKRGGNSMSGWGASVIDGIGTAVLMELPEVVEEQLKFISQIDYTKCEHQINLFETTIRYLGGMVSAYDLLAGPYSKFIQSGMGEKNHALVHSLLKQSVVLADALKWSFNTTSGIPMPFFMLHDRRIKSEDINSIAGFGTLVLEWTRLSDLTGDPQYATMSQRAQEYLLKVENPEIGEPFPGLLGTHVRLNDGKFVDSHGGWGAMGDSYYEYLIKMYAYDPARFKRYMRRWVEAAESTMTYLTSVPGPSTRPRSNLIFVGEYSNGKQVSMRGSHLACFIGGNFLLGGQLLGEMKYNIYGLQLVEGCRATYAKSPSGIGPERFGWDESLVPSNQREFFARNGWYYSGEIDYRLRPEVIESYYHAWVVTRDDKYRDWAWEAFVAINRTCRTEHGFTSISDVSREDGGNKDDKQESFWFAEVLKYLFLIFNEEGIQAKENIGFVPGKNQKWVFNTEAHPIRRY</sequence>
<dbReference type="InterPro" id="IPR050749">
    <property type="entry name" value="Glycosyl_Hydrolase_47"/>
</dbReference>
<keyword evidence="8 14" id="KW-0326">Glycosidase</keyword>
<evidence type="ECO:0000256" key="12">
    <source>
        <dbReference type="PIRSR" id="PIRSR601382-2"/>
    </source>
</evidence>
<dbReference type="PRINTS" id="PR00747">
    <property type="entry name" value="GLYHDRLASE47"/>
</dbReference>
<dbReference type="GO" id="GO:0005783">
    <property type="term" value="C:endoplasmic reticulum"/>
    <property type="evidence" value="ECO:0007669"/>
    <property type="project" value="TreeGrafter"/>
</dbReference>